<dbReference type="InterPro" id="IPR013098">
    <property type="entry name" value="Ig_I-set"/>
</dbReference>
<dbReference type="PANTHER" id="PTHR44170">
    <property type="entry name" value="PROTEIN SIDEKICK"/>
    <property type="match status" value="1"/>
</dbReference>
<dbReference type="SMART" id="SM00060">
    <property type="entry name" value="FN3"/>
    <property type="match status" value="5"/>
</dbReference>
<dbReference type="SMART" id="SM00408">
    <property type="entry name" value="IGc2"/>
    <property type="match status" value="5"/>
</dbReference>
<dbReference type="GO" id="GO:0007411">
    <property type="term" value="P:axon guidance"/>
    <property type="evidence" value="ECO:0007669"/>
    <property type="project" value="TreeGrafter"/>
</dbReference>
<dbReference type="InterPro" id="IPR007110">
    <property type="entry name" value="Ig-like_dom"/>
</dbReference>
<dbReference type="SUPFAM" id="SSF48726">
    <property type="entry name" value="Immunoglobulin"/>
    <property type="match status" value="5"/>
</dbReference>
<dbReference type="FunFam" id="2.60.40.10:FF:000035">
    <property type="entry name" value="Contactin 1"/>
    <property type="match status" value="1"/>
</dbReference>
<dbReference type="PROSITE" id="PS50835">
    <property type="entry name" value="IG_LIKE"/>
    <property type="match status" value="5"/>
</dbReference>
<name>F1KTJ7_ASCSU</name>
<keyword evidence="3" id="KW-1133">Transmembrane helix</keyword>
<keyword evidence="3" id="KW-0812">Transmembrane</keyword>
<dbReference type="AlphaFoldDB" id="F1KTJ7"/>
<dbReference type="CDD" id="cd00096">
    <property type="entry name" value="Ig"/>
    <property type="match status" value="1"/>
</dbReference>
<keyword evidence="1" id="KW-0677">Repeat</keyword>
<dbReference type="EMBL" id="JI165627">
    <property type="protein sequence ID" value="ADY41201.1"/>
    <property type="molecule type" value="mRNA"/>
</dbReference>
<dbReference type="GO" id="GO:0005886">
    <property type="term" value="C:plasma membrane"/>
    <property type="evidence" value="ECO:0007669"/>
    <property type="project" value="TreeGrafter"/>
</dbReference>
<evidence type="ECO:0000259" key="4">
    <source>
        <dbReference type="PROSITE" id="PS50835"/>
    </source>
</evidence>
<dbReference type="Pfam" id="PF07679">
    <property type="entry name" value="I-set"/>
    <property type="match status" value="2"/>
</dbReference>
<dbReference type="PANTHER" id="PTHR44170:SF6">
    <property type="entry name" value="CONTACTIN"/>
    <property type="match status" value="1"/>
</dbReference>
<evidence type="ECO:0000256" key="3">
    <source>
        <dbReference type="SAM" id="Phobius"/>
    </source>
</evidence>
<dbReference type="SMART" id="SM00409">
    <property type="entry name" value="IG"/>
    <property type="match status" value="5"/>
</dbReference>
<dbReference type="Pfam" id="PF13927">
    <property type="entry name" value="Ig_3"/>
    <property type="match status" value="2"/>
</dbReference>
<evidence type="ECO:0000259" key="5">
    <source>
        <dbReference type="PROSITE" id="PS50853"/>
    </source>
</evidence>
<feature type="domain" description="Fibronectin type-III" evidence="5">
    <location>
        <begin position="582"/>
        <end position="679"/>
    </location>
</feature>
<protein>
    <submittedName>
        <fullName evidence="6">Neuroglian</fullName>
    </submittedName>
</protein>
<dbReference type="CDD" id="cd00063">
    <property type="entry name" value="FN3"/>
    <property type="match status" value="5"/>
</dbReference>
<evidence type="ECO:0000256" key="2">
    <source>
        <dbReference type="ARBA" id="ARBA00023157"/>
    </source>
</evidence>
<dbReference type="InterPro" id="IPR013783">
    <property type="entry name" value="Ig-like_fold"/>
</dbReference>
<feature type="domain" description="Ig-like" evidence="4">
    <location>
        <begin position="1"/>
        <end position="93"/>
    </location>
</feature>
<proteinExistence type="evidence at transcript level"/>
<organism evidence="6">
    <name type="scientific">Ascaris suum</name>
    <name type="common">Pig roundworm</name>
    <name type="synonym">Ascaris lumbricoides</name>
    <dbReference type="NCBI Taxonomy" id="6253"/>
    <lineage>
        <taxon>Eukaryota</taxon>
        <taxon>Metazoa</taxon>
        <taxon>Ecdysozoa</taxon>
        <taxon>Nematoda</taxon>
        <taxon>Chromadorea</taxon>
        <taxon>Rhabditida</taxon>
        <taxon>Spirurina</taxon>
        <taxon>Ascaridomorpha</taxon>
        <taxon>Ascaridoidea</taxon>
        <taxon>Ascarididae</taxon>
        <taxon>Ascaris</taxon>
    </lineage>
</organism>
<dbReference type="FunFam" id="2.60.40.10:FF:000028">
    <property type="entry name" value="Neuronal cell adhesion molecule"/>
    <property type="match status" value="1"/>
</dbReference>
<dbReference type="GO" id="GO:0030424">
    <property type="term" value="C:axon"/>
    <property type="evidence" value="ECO:0007669"/>
    <property type="project" value="TreeGrafter"/>
</dbReference>
<dbReference type="InterPro" id="IPR003599">
    <property type="entry name" value="Ig_sub"/>
</dbReference>
<dbReference type="Gene3D" id="2.60.40.10">
    <property type="entry name" value="Immunoglobulins"/>
    <property type="match status" value="9"/>
</dbReference>
<dbReference type="InterPro" id="IPR003961">
    <property type="entry name" value="FN3_dom"/>
</dbReference>
<feature type="domain" description="Ig-like" evidence="4">
    <location>
        <begin position="195"/>
        <end position="286"/>
    </location>
</feature>
<reference evidence="6" key="1">
    <citation type="journal article" date="2011" name="Genome Res.">
        <title>Deep small RNA sequencing from the nematode Ascaris reveals conservation, functional diversification, and novel developmental profiles.</title>
        <authorList>
            <person name="Wang J."/>
            <person name="Czech B."/>
            <person name="Crunk A."/>
            <person name="Wallace A."/>
            <person name="Mitreva M."/>
            <person name="Hannon G.J."/>
            <person name="Davis R.E."/>
        </authorList>
    </citation>
    <scope>NUCLEOTIDE SEQUENCE</scope>
</reference>
<evidence type="ECO:0000256" key="1">
    <source>
        <dbReference type="ARBA" id="ARBA00022737"/>
    </source>
</evidence>
<feature type="domain" description="Fibronectin type-III" evidence="5">
    <location>
        <begin position="878"/>
        <end position="974"/>
    </location>
</feature>
<evidence type="ECO:0000313" key="6">
    <source>
        <dbReference type="EMBL" id="ADY41201.1"/>
    </source>
</evidence>
<dbReference type="InterPro" id="IPR036179">
    <property type="entry name" value="Ig-like_dom_sf"/>
</dbReference>
<dbReference type="InterPro" id="IPR003598">
    <property type="entry name" value="Ig_sub2"/>
</dbReference>
<dbReference type="FunFam" id="2.60.40.10:FF:002544">
    <property type="entry name" value="L1 CAM ADhesion molecule homolog"/>
    <property type="match status" value="1"/>
</dbReference>
<accession>F1KTJ7</accession>
<dbReference type="PROSITE" id="PS50853">
    <property type="entry name" value="FN3"/>
    <property type="match status" value="5"/>
</dbReference>
<feature type="domain" description="Ig-like" evidence="4">
    <location>
        <begin position="292"/>
        <end position="380"/>
    </location>
</feature>
<feature type="domain" description="Ig-like" evidence="4">
    <location>
        <begin position="94"/>
        <end position="182"/>
    </location>
</feature>
<keyword evidence="2" id="KW-1015">Disulfide bond</keyword>
<feature type="domain" description="Ig-like" evidence="4">
    <location>
        <begin position="384"/>
        <end position="468"/>
    </location>
</feature>
<sequence>MIVEEGRSLSVECNVPHGIPSPSVFWLYRDTVQTSIIETIRRPHIAVDPQGTLHFTEVRQHDGRTNLLYQCAATSPVLHGEYRAGDEVQLVVTPSPTDVGVAVHKLWFSPDEVNVRAGSRLKLMCIFGGRPLPSVTWSRIDGELPKKRMKDLTSPESDFGKALIVDNVHPDDAGIYECRSQHLFHQMHVYVTAAPYWDFEPPSDIDQAEESTAELHCIASGSPTPIIQWYMNGKPLHEVAENERRLILDGGRILRINNLDHDVDTAVYQCNASNSLGYIFANAFVNVRAHAPRFKMPDRRIWKVVRKTTVEMSCDVDAAPEAVVRWVDANDQSIAIIPGKIQLFPNHTLRITQVNSADEGLYYCNVSNKYGINRAYNKLEVFNPTHFVRVPSPKKSVVEAHESFNLFCEAVTDPRLNADYTWTHNGVPINDSEHFRTTNTTLHLEDVRGWHSGSIDCVVVTDVDVKVSGIELIVLDVPARPILSEVDCNERRAMIRWQRSSDHGDKITSFLVQMHTDFEKGKWQTVLEEENTSTDFYQADITLSPWVNYTFRVIAKNSHGESDPGYKDGAICRTKESFPYGNPSNVTAEGNEPNNLVIRWIPMDKYEWNAPDLHYIVRYRLNQQGAQWKETHIEDPLANHTVIRDQPTFKEYIVQVEAVNRVGKSIIEPVSVTGFSGEDVPLESPSSFSVIEFFNCTSVAVGWRHINRDTVRGHFRGYQIEYWEDEKPFVVEKVLIESDRNEAVLTDLRPITNYTARIHTVNAHYRSESESLISFSTPEGIPSKVHDLRVRAVGATTLLITWQPPRQPNGNIRGYFLTFENSTSGHVEETYVLNRQLHYLHEEVEPDTGYKVSVWAETNGGEGPKVVRAIRTWPLRNPDTPIFKVTPTSPWTAQVQWIPSNGSEWAMPGSSFFVNYSVSGSDIWTESEMISLPRTHILLNNLLEDTQYRIVGVSKEGSRQNASKEIIIRSLSRSTMTHLSRDSLHSAAWFIAILCALLVALITAFIICCCQRQRTGKYAVKRKELEKGHHIDSEEHQKFMEYQYGFK</sequence>
<dbReference type="SUPFAM" id="SSF49265">
    <property type="entry name" value="Fibronectin type III"/>
    <property type="match status" value="3"/>
</dbReference>
<dbReference type="Pfam" id="PF00041">
    <property type="entry name" value="fn3"/>
    <property type="match status" value="3"/>
</dbReference>
<keyword evidence="3" id="KW-0472">Membrane</keyword>
<dbReference type="InterPro" id="IPR036116">
    <property type="entry name" value="FN3_sf"/>
</dbReference>
<feature type="domain" description="Fibronectin type-III" evidence="5">
    <location>
        <begin position="684"/>
        <end position="780"/>
    </location>
</feature>
<dbReference type="GO" id="GO:0098609">
    <property type="term" value="P:cell-cell adhesion"/>
    <property type="evidence" value="ECO:0007669"/>
    <property type="project" value="TreeGrafter"/>
</dbReference>
<feature type="domain" description="Fibronectin type-III" evidence="5">
    <location>
        <begin position="784"/>
        <end position="876"/>
    </location>
</feature>
<feature type="transmembrane region" description="Helical" evidence="3">
    <location>
        <begin position="987"/>
        <end position="1008"/>
    </location>
</feature>
<feature type="domain" description="Fibronectin type-III" evidence="5">
    <location>
        <begin position="477"/>
        <end position="577"/>
    </location>
</feature>